<dbReference type="Pfam" id="PF00990">
    <property type="entry name" value="GGDEF"/>
    <property type="match status" value="1"/>
</dbReference>
<keyword evidence="4" id="KW-1185">Reference proteome</keyword>
<dbReference type="OrthoDB" id="9813903at2"/>
<dbReference type="Proteomes" id="UP000305282">
    <property type="component" value="Unassembled WGS sequence"/>
</dbReference>
<evidence type="ECO:0000256" key="1">
    <source>
        <dbReference type="SAM" id="MobiDB-lite"/>
    </source>
</evidence>
<evidence type="ECO:0000313" key="3">
    <source>
        <dbReference type="EMBL" id="THJ75510.1"/>
    </source>
</evidence>
<name>A0A4S5ETU7_9ACTN</name>
<dbReference type="PROSITE" id="PS50887">
    <property type="entry name" value="GGDEF"/>
    <property type="match status" value="1"/>
</dbReference>
<gene>
    <name evidence="3" type="ORF">E7Y31_05080</name>
</gene>
<dbReference type="EMBL" id="SSXH01000072">
    <property type="protein sequence ID" value="THJ75510.1"/>
    <property type="molecule type" value="Genomic_DNA"/>
</dbReference>
<feature type="region of interest" description="Disordered" evidence="1">
    <location>
        <begin position="177"/>
        <end position="233"/>
    </location>
</feature>
<sequence>MVTRPGDVVARYGGEEFALLARDVRGDALADIAERLRLGVGREPVEVAPPASAAVASAGWSAAAADRPAPPVGTDPRGRSAGDHVGDHVGNAAPGRGDAGMPMAGVALRTAGTTATTRAAGRRGAAGRLRNTAGAGSVSVTVTVSVGGAVLPDDADDVRALVEVADRALYAAKEAGRNRVAIGPEGTAPPGRAPAATPAPARPVSPRSRPAGRTGGGRSPGRRSAGVASAGSR</sequence>
<feature type="compositionally biased region" description="Low complexity" evidence="1">
    <location>
        <begin position="222"/>
        <end position="233"/>
    </location>
</feature>
<dbReference type="InterPro" id="IPR050469">
    <property type="entry name" value="Diguanylate_Cyclase"/>
</dbReference>
<dbReference type="GO" id="GO:0005886">
    <property type="term" value="C:plasma membrane"/>
    <property type="evidence" value="ECO:0007669"/>
    <property type="project" value="TreeGrafter"/>
</dbReference>
<evidence type="ECO:0000259" key="2">
    <source>
        <dbReference type="PROSITE" id="PS50887"/>
    </source>
</evidence>
<dbReference type="GO" id="GO:1902201">
    <property type="term" value="P:negative regulation of bacterial-type flagellum-dependent cell motility"/>
    <property type="evidence" value="ECO:0007669"/>
    <property type="project" value="TreeGrafter"/>
</dbReference>
<dbReference type="InterPro" id="IPR029787">
    <property type="entry name" value="Nucleotide_cyclase"/>
</dbReference>
<feature type="compositionally biased region" description="Basic and acidic residues" evidence="1">
    <location>
        <begin position="76"/>
        <end position="85"/>
    </location>
</feature>
<feature type="domain" description="GGDEF" evidence="2">
    <location>
        <begin position="1"/>
        <end position="185"/>
    </location>
</feature>
<organism evidence="3 4">
    <name type="scientific">Candidatus Frankia alpina</name>
    <dbReference type="NCBI Taxonomy" id="2699483"/>
    <lineage>
        <taxon>Bacteria</taxon>
        <taxon>Bacillati</taxon>
        <taxon>Actinomycetota</taxon>
        <taxon>Actinomycetes</taxon>
        <taxon>Frankiales</taxon>
        <taxon>Frankiaceae</taxon>
        <taxon>Frankia</taxon>
    </lineage>
</organism>
<evidence type="ECO:0000313" key="4">
    <source>
        <dbReference type="Proteomes" id="UP000305282"/>
    </source>
</evidence>
<dbReference type="InterPro" id="IPR043128">
    <property type="entry name" value="Rev_trsase/Diguanyl_cyclase"/>
</dbReference>
<dbReference type="PANTHER" id="PTHR45138">
    <property type="entry name" value="REGULATORY COMPONENTS OF SENSORY TRANSDUCTION SYSTEM"/>
    <property type="match status" value="1"/>
</dbReference>
<protein>
    <submittedName>
        <fullName evidence="3">Diguanylate cyclase</fullName>
    </submittedName>
</protein>
<dbReference type="PANTHER" id="PTHR45138:SF9">
    <property type="entry name" value="DIGUANYLATE CYCLASE DGCM-RELATED"/>
    <property type="match status" value="1"/>
</dbReference>
<reference evidence="3 4" key="1">
    <citation type="submission" date="2019-04" db="EMBL/GenBank/DDBJ databases">
        <title>Draft genome sequences for three unisolated Alnus-infective Frankia Sp+ strains, AgTrS, AiOr and AvVan, the first sequenced Frankia strains able to sporulate in-planta.</title>
        <authorList>
            <person name="Bethencourt L."/>
            <person name="Vautrin F."/>
            <person name="Taib N."/>
            <person name="Dubost A."/>
            <person name="Castro-Garcia L."/>
            <person name="Imbaud O."/>
            <person name="Abrouk D."/>
            <person name="Fournier P."/>
            <person name="Briolay J."/>
            <person name="Nguyen A."/>
            <person name="Normand P."/>
            <person name="Fernandez M.P."/>
            <person name="Brochier-Armanet C."/>
            <person name="Herrera-Belaroussi A."/>
        </authorList>
    </citation>
    <scope>NUCLEOTIDE SEQUENCE [LARGE SCALE GENOMIC DNA]</scope>
    <source>
        <strain evidence="3 4">AvVan</strain>
    </source>
</reference>
<dbReference type="SUPFAM" id="SSF55073">
    <property type="entry name" value="Nucleotide cyclase"/>
    <property type="match status" value="2"/>
</dbReference>
<accession>A0A4S5ETU7</accession>
<feature type="region of interest" description="Disordered" evidence="1">
    <location>
        <begin position="62"/>
        <end position="85"/>
    </location>
</feature>
<dbReference type="GO" id="GO:0052621">
    <property type="term" value="F:diguanylate cyclase activity"/>
    <property type="evidence" value="ECO:0007669"/>
    <property type="project" value="TreeGrafter"/>
</dbReference>
<dbReference type="GO" id="GO:0043709">
    <property type="term" value="P:cell adhesion involved in single-species biofilm formation"/>
    <property type="evidence" value="ECO:0007669"/>
    <property type="project" value="TreeGrafter"/>
</dbReference>
<dbReference type="AlphaFoldDB" id="A0A4S5ETU7"/>
<dbReference type="Gene3D" id="3.30.70.270">
    <property type="match status" value="2"/>
</dbReference>
<proteinExistence type="predicted"/>
<dbReference type="InterPro" id="IPR000160">
    <property type="entry name" value="GGDEF_dom"/>
</dbReference>
<comment type="caution">
    <text evidence="3">The sequence shown here is derived from an EMBL/GenBank/DDBJ whole genome shotgun (WGS) entry which is preliminary data.</text>
</comment>
<feature type="compositionally biased region" description="Low complexity" evidence="1">
    <location>
        <begin position="183"/>
        <end position="212"/>
    </location>
</feature>